<keyword evidence="2" id="KW-1185">Reference proteome</keyword>
<organism evidence="2 3">
    <name type="scientific">Saccoglossus kowalevskii</name>
    <name type="common">Acorn worm</name>
    <dbReference type="NCBI Taxonomy" id="10224"/>
    <lineage>
        <taxon>Eukaryota</taxon>
        <taxon>Metazoa</taxon>
        <taxon>Hemichordata</taxon>
        <taxon>Enteropneusta</taxon>
        <taxon>Harrimaniidae</taxon>
        <taxon>Saccoglossus</taxon>
    </lineage>
</organism>
<evidence type="ECO:0000313" key="3">
    <source>
        <dbReference type="RefSeq" id="XP_006817522.1"/>
    </source>
</evidence>
<dbReference type="GeneID" id="102807267"/>
<comment type="similarity">
    <text evidence="1">Belongs to the calycin superfamily. Fatty-acid binding protein (FABP) family.</text>
</comment>
<dbReference type="RefSeq" id="XP_006817522.1">
    <property type="nucleotide sequence ID" value="XM_006817459.1"/>
</dbReference>
<sequence length="133" mass="14488">MSFKGNWKFVKGENVEKFMLAAGAQAEKAKIAENATTTVSCDRNGDNFSIIITGEKGNTIEQKFQPGVPFTETFAVFGKERQAVASVEGNTVTIKGVEPGTVVETREVNGDEMVFSMSKPGVDIVAKRYFQRA</sequence>
<evidence type="ECO:0000256" key="1">
    <source>
        <dbReference type="ARBA" id="ARBA00008390"/>
    </source>
</evidence>
<dbReference type="PANTHER" id="PTHR11955">
    <property type="entry name" value="FATTY ACID BINDING PROTEIN"/>
    <property type="match status" value="1"/>
</dbReference>
<reference evidence="3" key="1">
    <citation type="submission" date="2025-08" db="UniProtKB">
        <authorList>
            <consortium name="RefSeq"/>
        </authorList>
    </citation>
    <scope>IDENTIFICATION</scope>
    <source>
        <tissue evidence="3">Testes</tissue>
    </source>
</reference>
<proteinExistence type="inferred from homology"/>
<evidence type="ECO:0000313" key="2">
    <source>
        <dbReference type="Proteomes" id="UP000694865"/>
    </source>
</evidence>
<dbReference type="SUPFAM" id="SSF50814">
    <property type="entry name" value="Lipocalins"/>
    <property type="match status" value="1"/>
</dbReference>
<dbReference type="InterPro" id="IPR031259">
    <property type="entry name" value="ILBP"/>
</dbReference>
<protein>
    <submittedName>
        <fullName evidence="3">Fatty acid-binding protein, liver-like</fullName>
    </submittedName>
</protein>
<dbReference type="Gene3D" id="2.40.128.20">
    <property type="match status" value="1"/>
</dbReference>
<dbReference type="InterPro" id="IPR012674">
    <property type="entry name" value="Calycin"/>
</dbReference>
<name>A0ABM0MBY1_SACKO</name>
<dbReference type="Proteomes" id="UP000694865">
    <property type="component" value="Unplaced"/>
</dbReference>
<dbReference type="CDD" id="cd00742">
    <property type="entry name" value="FABP"/>
    <property type="match status" value="1"/>
</dbReference>
<accession>A0ABM0MBY1</accession>
<gene>
    <name evidence="3" type="primary">LOC102807267</name>
</gene>